<feature type="transmembrane region" description="Helical" evidence="1">
    <location>
        <begin position="85"/>
        <end position="106"/>
    </location>
</feature>
<keyword evidence="2" id="KW-0436">Ligase</keyword>
<evidence type="ECO:0000256" key="1">
    <source>
        <dbReference type="SAM" id="Phobius"/>
    </source>
</evidence>
<keyword evidence="1" id="KW-0812">Transmembrane</keyword>
<dbReference type="Proteomes" id="UP001632038">
    <property type="component" value="Unassembled WGS sequence"/>
</dbReference>
<sequence length="176" mass="19374">MDNTLASPELTNYETILTLVNNQIIQSLGSLLEEYTENVVEKSSKEMFDFLGMLRSASMIVKSSDESKSASISSGRFLLVSKDDVYFSFLPLAHIFDLSGLFHWILAGGIMDKISSGGLLKIAFPAFLLLLVFDKIKQGFGGRVRLMFSGVAPLPQHVEEFLRVACCSLFSQGYGA</sequence>
<proteinExistence type="predicted"/>
<reference evidence="3" key="1">
    <citation type="journal article" date="2024" name="IScience">
        <title>Strigolactones Initiate the Formation of Haustorium-like Structures in Castilleja.</title>
        <authorList>
            <person name="Buerger M."/>
            <person name="Peterson D."/>
            <person name="Chory J."/>
        </authorList>
    </citation>
    <scope>NUCLEOTIDE SEQUENCE [LARGE SCALE GENOMIC DNA]</scope>
</reference>
<keyword evidence="3" id="KW-1185">Reference proteome</keyword>
<dbReference type="Gene3D" id="3.40.50.12780">
    <property type="entry name" value="N-terminal domain of ligase-like"/>
    <property type="match status" value="1"/>
</dbReference>
<protein>
    <submittedName>
        <fullName evidence="2">Eukaryotic long-chain fatty acid CoA synthetase (LC-FACS)</fullName>
        <ecNumber evidence="2">6.2.1.3</ecNumber>
    </submittedName>
</protein>
<organism evidence="2 3">
    <name type="scientific">Castilleja foliolosa</name>
    <dbReference type="NCBI Taxonomy" id="1961234"/>
    <lineage>
        <taxon>Eukaryota</taxon>
        <taxon>Viridiplantae</taxon>
        <taxon>Streptophyta</taxon>
        <taxon>Embryophyta</taxon>
        <taxon>Tracheophyta</taxon>
        <taxon>Spermatophyta</taxon>
        <taxon>Magnoliopsida</taxon>
        <taxon>eudicotyledons</taxon>
        <taxon>Gunneridae</taxon>
        <taxon>Pentapetalae</taxon>
        <taxon>asterids</taxon>
        <taxon>lamiids</taxon>
        <taxon>Lamiales</taxon>
        <taxon>Orobanchaceae</taxon>
        <taxon>Pedicularideae</taxon>
        <taxon>Castillejinae</taxon>
        <taxon>Castilleja</taxon>
    </lineage>
</organism>
<evidence type="ECO:0000313" key="2">
    <source>
        <dbReference type="EMBL" id="KAL3639296.1"/>
    </source>
</evidence>
<dbReference type="SUPFAM" id="SSF56801">
    <property type="entry name" value="Acetyl-CoA synthetase-like"/>
    <property type="match status" value="1"/>
</dbReference>
<dbReference type="AlphaFoldDB" id="A0ABD3DED4"/>
<dbReference type="PANTHER" id="PTHR43272:SF4">
    <property type="entry name" value="LONG CHAIN ACYL-COA SYNTHETASE 2"/>
    <property type="match status" value="1"/>
</dbReference>
<feature type="transmembrane region" description="Helical" evidence="1">
    <location>
        <begin position="118"/>
        <end position="136"/>
    </location>
</feature>
<name>A0ABD3DED4_9LAMI</name>
<accession>A0ABD3DED4</accession>
<comment type="caution">
    <text evidence="2">The sequence shown here is derived from an EMBL/GenBank/DDBJ whole genome shotgun (WGS) entry which is preliminary data.</text>
</comment>
<dbReference type="GO" id="GO:0004467">
    <property type="term" value="F:long-chain fatty acid-CoA ligase activity"/>
    <property type="evidence" value="ECO:0007669"/>
    <property type="project" value="UniProtKB-EC"/>
</dbReference>
<gene>
    <name evidence="2" type="primary">LACS2_2</name>
    <name evidence="2" type="ORF">CASFOL_017203</name>
</gene>
<dbReference type="InterPro" id="IPR042099">
    <property type="entry name" value="ANL_N_sf"/>
</dbReference>
<dbReference type="PANTHER" id="PTHR43272">
    <property type="entry name" value="LONG-CHAIN-FATTY-ACID--COA LIGASE"/>
    <property type="match status" value="1"/>
</dbReference>
<keyword evidence="1" id="KW-0472">Membrane</keyword>
<dbReference type="EC" id="6.2.1.3" evidence="2"/>
<keyword evidence="1" id="KW-1133">Transmembrane helix</keyword>
<evidence type="ECO:0000313" key="3">
    <source>
        <dbReference type="Proteomes" id="UP001632038"/>
    </source>
</evidence>
<dbReference type="EMBL" id="JAVIJP010000018">
    <property type="protein sequence ID" value="KAL3639296.1"/>
    <property type="molecule type" value="Genomic_DNA"/>
</dbReference>